<evidence type="ECO:0000313" key="1">
    <source>
        <dbReference type="EMBL" id="KAK2178551.1"/>
    </source>
</evidence>
<dbReference type="Proteomes" id="UP001209878">
    <property type="component" value="Unassembled WGS sequence"/>
</dbReference>
<organism evidence="1 2">
    <name type="scientific">Ridgeia piscesae</name>
    <name type="common">Tubeworm</name>
    <dbReference type="NCBI Taxonomy" id="27915"/>
    <lineage>
        <taxon>Eukaryota</taxon>
        <taxon>Metazoa</taxon>
        <taxon>Spiralia</taxon>
        <taxon>Lophotrochozoa</taxon>
        <taxon>Annelida</taxon>
        <taxon>Polychaeta</taxon>
        <taxon>Sedentaria</taxon>
        <taxon>Canalipalpata</taxon>
        <taxon>Sabellida</taxon>
        <taxon>Siboglinidae</taxon>
        <taxon>Ridgeia</taxon>
    </lineage>
</organism>
<accession>A0AAD9KW79</accession>
<reference evidence="1" key="1">
    <citation type="journal article" date="2023" name="Mol. Biol. Evol.">
        <title>Third-Generation Sequencing Reveals the Adaptive Role of the Epigenome in Three Deep-Sea Polychaetes.</title>
        <authorList>
            <person name="Perez M."/>
            <person name="Aroh O."/>
            <person name="Sun Y."/>
            <person name="Lan Y."/>
            <person name="Juniper S.K."/>
            <person name="Young C.R."/>
            <person name="Angers B."/>
            <person name="Qian P.Y."/>
        </authorList>
    </citation>
    <scope>NUCLEOTIDE SEQUENCE</scope>
    <source>
        <strain evidence="1">R07B-5</strain>
    </source>
</reference>
<proteinExistence type="predicted"/>
<name>A0AAD9KW79_RIDPI</name>
<keyword evidence="2" id="KW-1185">Reference proteome</keyword>
<gene>
    <name evidence="1" type="ORF">NP493_539g02040</name>
</gene>
<dbReference type="AlphaFoldDB" id="A0AAD9KW79"/>
<comment type="caution">
    <text evidence="1">The sequence shown here is derived from an EMBL/GenBank/DDBJ whole genome shotgun (WGS) entry which is preliminary data.</text>
</comment>
<protein>
    <submittedName>
        <fullName evidence="1">Uncharacterized protein</fullName>
    </submittedName>
</protein>
<sequence>MRWRHFRAALNAPIGGVFKLRPQATFTNTQRQSVITSPSAKANGKPWFNIYIKHKLQTKQDPYKDNDTDKYKYKKAKYAAEKATKTGKAKYRDKCEENLTTNNSKNIWQSYKLLITTADHQYCGQYFEICNLKYGVSV</sequence>
<dbReference type="EMBL" id="JAODUO010000539">
    <property type="protein sequence ID" value="KAK2178551.1"/>
    <property type="molecule type" value="Genomic_DNA"/>
</dbReference>
<evidence type="ECO:0000313" key="2">
    <source>
        <dbReference type="Proteomes" id="UP001209878"/>
    </source>
</evidence>